<evidence type="ECO:0000313" key="13">
    <source>
        <dbReference type="Proteomes" id="UP000185999"/>
    </source>
</evidence>
<dbReference type="InterPro" id="IPR037682">
    <property type="entry name" value="TonB_C"/>
</dbReference>
<feature type="compositionally biased region" description="Polar residues" evidence="10">
    <location>
        <begin position="152"/>
        <end position="161"/>
    </location>
</feature>
<evidence type="ECO:0000256" key="9">
    <source>
        <dbReference type="ARBA" id="ARBA00023136"/>
    </source>
</evidence>
<dbReference type="GO" id="GO:0031992">
    <property type="term" value="F:energy transducer activity"/>
    <property type="evidence" value="ECO:0007669"/>
    <property type="project" value="TreeGrafter"/>
</dbReference>
<dbReference type="STRING" id="619304.SAMN05421760_101363"/>
<feature type="compositionally biased region" description="Polar residues" evidence="10">
    <location>
        <begin position="131"/>
        <end position="143"/>
    </location>
</feature>
<dbReference type="PANTHER" id="PTHR33446">
    <property type="entry name" value="PROTEIN TONB-RELATED"/>
    <property type="match status" value="1"/>
</dbReference>
<accession>A0A1N7IYY3</accession>
<gene>
    <name evidence="12" type="ORF">SAMN05421760_101363</name>
</gene>
<dbReference type="GO" id="GO:0015031">
    <property type="term" value="P:protein transport"/>
    <property type="evidence" value="ECO:0007669"/>
    <property type="project" value="UniProtKB-KW"/>
</dbReference>
<dbReference type="PANTHER" id="PTHR33446:SF2">
    <property type="entry name" value="PROTEIN TONB"/>
    <property type="match status" value="1"/>
</dbReference>
<keyword evidence="9" id="KW-0472">Membrane</keyword>
<reference evidence="13" key="1">
    <citation type="submission" date="2017-01" db="EMBL/GenBank/DDBJ databases">
        <authorList>
            <person name="Varghese N."/>
            <person name="Submissions S."/>
        </authorList>
    </citation>
    <scope>NUCLEOTIDE SEQUENCE [LARGE SCALE GENOMIC DNA]</scope>
    <source>
        <strain evidence="13">DSM 22306</strain>
    </source>
</reference>
<dbReference type="AlphaFoldDB" id="A0A1N7IYY3"/>
<feature type="compositionally biased region" description="Basic and acidic residues" evidence="10">
    <location>
        <begin position="63"/>
        <end position="92"/>
    </location>
</feature>
<keyword evidence="5" id="KW-0997">Cell inner membrane</keyword>
<dbReference type="PROSITE" id="PS52015">
    <property type="entry name" value="TONB_CTD"/>
    <property type="match status" value="1"/>
</dbReference>
<evidence type="ECO:0000256" key="5">
    <source>
        <dbReference type="ARBA" id="ARBA00022519"/>
    </source>
</evidence>
<feature type="domain" description="TonB C-terminal" evidence="11">
    <location>
        <begin position="169"/>
        <end position="263"/>
    </location>
</feature>
<proteinExistence type="inferred from homology"/>
<keyword evidence="6" id="KW-0812">Transmembrane</keyword>
<dbReference type="GO" id="GO:0055085">
    <property type="term" value="P:transmembrane transport"/>
    <property type="evidence" value="ECO:0007669"/>
    <property type="project" value="InterPro"/>
</dbReference>
<keyword evidence="7" id="KW-0653">Protein transport</keyword>
<keyword evidence="8" id="KW-1133">Transmembrane helix</keyword>
<evidence type="ECO:0000256" key="8">
    <source>
        <dbReference type="ARBA" id="ARBA00022989"/>
    </source>
</evidence>
<evidence type="ECO:0000256" key="1">
    <source>
        <dbReference type="ARBA" id="ARBA00004383"/>
    </source>
</evidence>
<dbReference type="EMBL" id="FTOE01000001">
    <property type="protein sequence ID" value="SIS42342.1"/>
    <property type="molecule type" value="Genomic_DNA"/>
</dbReference>
<evidence type="ECO:0000259" key="11">
    <source>
        <dbReference type="PROSITE" id="PS52015"/>
    </source>
</evidence>
<evidence type="ECO:0000256" key="7">
    <source>
        <dbReference type="ARBA" id="ARBA00022927"/>
    </source>
</evidence>
<keyword evidence="13" id="KW-1185">Reference proteome</keyword>
<dbReference type="GO" id="GO:0098797">
    <property type="term" value="C:plasma membrane protein complex"/>
    <property type="evidence" value="ECO:0007669"/>
    <property type="project" value="TreeGrafter"/>
</dbReference>
<evidence type="ECO:0000256" key="6">
    <source>
        <dbReference type="ARBA" id="ARBA00022692"/>
    </source>
</evidence>
<evidence type="ECO:0000256" key="2">
    <source>
        <dbReference type="ARBA" id="ARBA00006555"/>
    </source>
</evidence>
<protein>
    <submittedName>
        <fullName evidence="12">Outer membrane transport energization protein TonB</fullName>
    </submittedName>
</protein>
<name>A0A1N7IYY3_9GAMM</name>
<evidence type="ECO:0000256" key="10">
    <source>
        <dbReference type="SAM" id="MobiDB-lite"/>
    </source>
</evidence>
<evidence type="ECO:0000256" key="3">
    <source>
        <dbReference type="ARBA" id="ARBA00022448"/>
    </source>
</evidence>
<dbReference type="InterPro" id="IPR051045">
    <property type="entry name" value="TonB-dependent_transducer"/>
</dbReference>
<dbReference type="NCBIfam" id="TIGR01352">
    <property type="entry name" value="tonB_Cterm"/>
    <property type="match status" value="1"/>
</dbReference>
<feature type="region of interest" description="Disordered" evidence="10">
    <location>
        <begin position="53"/>
        <end position="165"/>
    </location>
</feature>
<dbReference type="Pfam" id="PF03544">
    <property type="entry name" value="TonB_C"/>
    <property type="match status" value="1"/>
</dbReference>
<dbReference type="InterPro" id="IPR006260">
    <property type="entry name" value="TonB/TolA_C"/>
</dbReference>
<sequence length="263" mass="28727">MIAARHGWLAFICAALLHVLALGLFFAATPTEGAKDKGEQGVEVDLGMLGNLGDALNTTEELPTERIKEQPKDEPQKPEPERELEREPEPIKQEVVPEPPKQKVALKVKKAIDTEKKPVQVKSKKAPVDSPPSNQQAPISISQTKEKKKISSGVSDAQTTGGNPGAERSYFALLAATLAKNKRYPTASRRKGEEGIVLLSFVVDRFGGVSAAQIKSSSGYPRLDEAVLRMLKKSRRLPAFPAEMKQAELLINIPISFELNAMR</sequence>
<dbReference type="Gene3D" id="3.30.1150.10">
    <property type="match status" value="1"/>
</dbReference>
<dbReference type="OrthoDB" id="6121181at2"/>
<organism evidence="12 13">
    <name type="scientific">Neptunomonas antarctica</name>
    <dbReference type="NCBI Taxonomy" id="619304"/>
    <lineage>
        <taxon>Bacteria</taxon>
        <taxon>Pseudomonadati</taxon>
        <taxon>Pseudomonadota</taxon>
        <taxon>Gammaproteobacteria</taxon>
        <taxon>Oceanospirillales</taxon>
        <taxon>Oceanospirillaceae</taxon>
        <taxon>Neptunomonas</taxon>
    </lineage>
</organism>
<comment type="similarity">
    <text evidence="2">Belongs to the TonB family.</text>
</comment>
<evidence type="ECO:0000313" key="12">
    <source>
        <dbReference type="EMBL" id="SIS42342.1"/>
    </source>
</evidence>
<dbReference type="Proteomes" id="UP000185999">
    <property type="component" value="Unassembled WGS sequence"/>
</dbReference>
<keyword evidence="3" id="KW-0813">Transport</keyword>
<comment type="subcellular location">
    <subcellularLocation>
        <location evidence="1">Cell inner membrane</location>
        <topology evidence="1">Single-pass membrane protein</topology>
        <orientation evidence="1">Periplasmic side</orientation>
    </subcellularLocation>
</comment>
<dbReference type="SUPFAM" id="SSF74653">
    <property type="entry name" value="TolA/TonB C-terminal domain"/>
    <property type="match status" value="1"/>
</dbReference>
<dbReference type="RefSeq" id="WP_054342569.1">
    <property type="nucleotide sequence ID" value="NZ_FTOE01000001.1"/>
</dbReference>
<keyword evidence="4" id="KW-1003">Cell membrane</keyword>
<evidence type="ECO:0000256" key="4">
    <source>
        <dbReference type="ARBA" id="ARBA00022475"/>
    </source>
</evidence>